<keyword evidence="2" id="KW-1185">Reference proteome</keyword>
<reference evidence="2" key="1">
    <citation type="submission" date="2015-07" db="EMBL/GenBank/DDBJ databases">
        <authorList>
            <person name="Moine D."/>
            <person name="Kassam M."/>
        </authorList>
    </citation>
    <scope>NUCLEOTIDE SEQUENCE [LARGE SCALE GENOMIC DNA]</scope>
    <source>
        <strain evidence="2">LMG 26250</strain>
        <plasmid evidence="2">pCCO1</plasmid>
    </source>
</reference>
<evidence type="ECO:0000313" key="2">
    <source>
        <dbReference type="Proteomes" id="UP000067320"/>
    </source>
</evidence>
<sequence>MTKIEYKGTNGLYPWFPEHGEQLINPGYIDVVKRLSPYGKVFSCTAEKAPYITLEYGDIVFEVKPELYEIISPVLFRVGDRVNIVGSASNKFGVVVGIDWHSKNLEPIYYLAIDGKKSSRRYFESELRAV</sequence>
<protein>
    <recommendedName>
        <fullName evidence="3">Phage protein</fullName>
    </recommendedName>
</protein>
<organism evidence="1 2">
    <name type="scientific">Cronobacter condimenti 1330</name>
    <dbReference type="NCBI Taxonomy" id="1073999"/>
    <lineage>
        <taxon>Bacteria</taxon>
        <taxon>Pseudomonadati</taxon>
        <taxon>Pseudomonadota</taxon>
        <taxon>Gammaproteobacteria</taxon>
        <taxon>Enterobacterales</taxon>
        <taxon>Enterobacteriaceae</taxon>
        <taxon>Cronobacter</taxon>
    </lineage>
</organism>
<dbReference type="Proteomes" id="UP000067320">
    <property type="component" value="Plasmid pCCO1"/>
</dbReference>
<geneLocation type="plasmid" evidence="1 2">
    <name>pCCO1</name>
</geneLocation>
<dbReference type="EMBL" id="CP012265">
    <property type="protein sequence ID" value="ALB64859.1"/>
    <property type="molecule type" value="Genomic_DNA"/>
</dbReference>
<reference evidence="1 2" key="3">
    <citation type="journal article" date="2016" name="Genome Announc.">
        <title>Fully Closed Genome Sequences of Five Type Strains of the Genus Cronobacter and One Cronobacter sakazakii Strain.</title>
        <authorList>
            <person name="Moine D."/>
            <person name="Kassam M."/>
            <person name="Baert L."/>
            <person name="Tang Y."/>
            <person name="Barretto C."/>
            <person name="Ngom Bru C."/>
            <person name="Klijn A."/>
            <person name="Descombes P."/>
        </authorList>
    </citation>
    <scope>NUCLEOTIDE SEQUENCE [LARGE SCALE GENOMIC DNA]</scope>
    <source>
        <strain evidence="1 2">LMG 26250</strain>
    </source>
</reference>
<reference evidence="2" key="2">
    <citation type="submission" date="2015-09" db="EMBL/GenBank/DDBJ databases">
        <title>Cronobacter genome sequencing and assembly.</title>
        <authorList>
            <person name="Descombes P."/>
            <person name="Baert L."/>
            <person name="Ngom-Bru C."/>
            <person name="Barretto C."/>
        </authorList>
    </citation>
    <scope>NUCLEOTIDE SEQUENCE [LARGE SCALE GENOMIC DNA]</scope>
    <source>
        <strain evidence="2">LMG 26250</strain>
        <plasmid evidence="2">pCCO1</plasmid>
    </source>
</reference>
<proteinExistence type="predicted"/>
<dbReference type="RefSeq" id="WP_032984229.1">
    <property type="nucleotide sequence ID" value="NZ_CAKW01000054.1"/>
</dbReference>
<evidence type="ECO:0008006" key="3">
    <source>
        <dbReference type="Google" id="ProtNLM"/>
    </source>
</evidence>
<evidence type="ECO:0000313" key="1">
    <source>
        <dbReference type="EMBL" id="ALB64859.1"/>
    </source>
</evidence>
<dbReference type="Pfam" id="PF22283">
    <property type="entry name" value="DUF6960"/>
    <property type="match status" value="1"/>
</dbReference>
<dbReference type="InterPro" id="IPR053804">
    <property type="entry name" value="DUF6960"/>
</dbReference>
<gene>
    <name evidence="1" type="ORF">AFK62_20130</name>
</gene>
<name>A0ABM5VID7_9ENTR</name>
<keyword evidence="1" id="KW-0614">Plasmid</keyword>
<accession>A0ABM5VID7</accession>